<dbReference type="InterPro" id="IPR043129">
    <property type="entry name" value="ATPase_NBD"/>
</dbReference>
<comment type="caution">
    <text evidence="2">The sequence shown here is derived from an EMBL/GenBank/DDBJ whole genome shotgun (WGS) entry which is preliminary data.</text>
</comment>
<keyword evidence="2" id="KW-0808">Transferase</keyword>
<dbReference type="Pfam" id="PF00814">
    <property type="entry name" value="TsaD"/>
    <property type="match status" value="1"/>
</dbReference>
<proteinExistence type="predicted"/>
<dbReference type="EMBL" id="MSPP01000003">
    <property type="protein sequence ID" value="OUD08993.1"/>
    <property type="molecule type" value="Genomic_DNA"/>
</dbReference>
<dbReference type="InterPro" id="IPR022496">
    <property type="entry name" value="T6A_TsaB"/>
</dbReference>
<name>A0A251WYH2_9RHOB</name>
<keyword evidence="3" id="KW-1185">Reference proteome</keyword>
<dbReference type="PANTHER" id="PTHR11735">
    <property type="entry name" value="TRNA N6-ADENOSINE THREONYLCARBAMOYLTRANSFERASE"/>
    <property type="match status" value="1"/>
</dbReference>
<dbReference type="SUPFAM" id="SSF53067">
    <property type="entry name" value="Actin-like ATPase domain"/>
    <property type="match status" value="1"/>
</dbReference>
<organism evidence="2 3">
    <name type="scientific">Marivivens niveibacter</name>
    <dbReference type="NCBI Taxonomy" id="1930667"/>
    <lineage>
        <taxon>Bacteria</taxon>
        <taxon>Pseudomonadati</taxon>
        <taxon>Pseudomonadota</taxon>
        <taxon>Alphaproteobacteria</taxon>
        <taxon>Rhodobacterales</taxon>
        <taxon>Paracoccaceae</taxon>
        <taxon>Marivivens group</taxon>
        <taxon>Marivivens</taxon>
    </lineage>
</organism>
<dbReference type="AlphaFoldDB" id="A0A251WYH2"/>
<dbReference type="InterPro" id="IPR000905">
    <property type="entry name" value="Gcp-like_dom"/>
</dbReference>
<dbReference type="Gene3D" id="3.30.420.40">
    <property type="match status" value="2"/>
</dbReference>
<dbReference type="PANTHER" id="PTHR11735:SF11">
    <property type="entry name" value="TRNA THREONYLCARBAMOYLADENOSINE BIOSYNTHESIS PROTEIN TSAB"/>
    <property type="match status" value="1"/>
</dbReference>
<protein>
    <submittedName>
        <fullName evidence="2">tRNA (Adenosine(37)-N6)-threonylcarbamoyltransferase complex dimerization subunit type 1 TsaB</fullName>
    </submittedName>
</protein>
<evidence type="ECO:0000259" key="1">
    <source>
        <dbReference type="Pfam" id="PF00814"/>
    </source>
</evidence>
<gene>
    <name evidence="2" type="ORF">BVC71_09770</name>
</gene>
<dbReference type="GO" id="GO:0002949">
    <property type="term" value="P:tRNA threonylcarbamoyladenosine modification"/>
    <property type="evidence" value="ECO:0007669"/>
    <property type="project" value="InterPro"/>
</dbReference>
<reference evidence="2 3" key="1">
    <citation type="submission" date="2016-12" db="EMBL/GenBank/DDBJ databases">
        <title>The draft genome sequence of HSLHS2.</title>
        <authorList>
            <person name="Hu D."/>
            <person name="Wang L."/>
            <person name="Shao Z."/>
        </authorList>
    </citation>
    <scope>NUCLEOTIDE SEQUENCE [LARGE SCALE GENOMIC DNA]</scope>
    <source>
        <strain evidence="2">MCCC 1A06712</strain>
    </source>
</reference>
<dbReference type="NCBIfam" id="TIGR03725">
    <property type="entry name" value="T6A_YeaZ"/>
    <property type="match status" value="1"/>
</dbReference>
<evidence type="ECO:0000313" key="2">
    <source>
        <dbReference type="EMBL" id="OUD08993.1"/>
    </source>
</evidence>
<feature type="domain" description="Gcp-like" evidence="1">
    <location>
        <begin position="40"/>
        <end position="134"/>
    </location>
</feature>
<sequence>MPPKTAVLAIDTSAAHCAAALLLGDGSVATCVVEMTKGQAEQLIPIIQSLLSDNDLTFDDLSAVGVGTGPGNFTGIRIAVSAARGIALGRSIPAIGVNGFEVLSYQQPRPITALISAPRNQAYMQHFTETGEDAPTMIDTSTVVIDGPVTPEQTVDEKVMIIARIAKAKIGTDHGRPVPLYVRAADAAPPRDPAPKILT</sequence>
<evidence type="ECO:0000313" key="3">
    <source>
        <dbReference type="Proteomes" id="UP000194664"/>
    </source>
</evidence>
<dbReference type="GO" id="GO:0016740">
    <property type="term" value="F:transferase activity"/>
    <property type="evidence" value="ECO:0007669"/>
    <property type="project" value="UniProtKB-KW"/>
</dbReference>
<dbReference type="Proteomes" id="UP000194664">
    <property type="component" value="Unassembled WGS sequence"/>
</dbReference>
<accession>A0A251WYH2</accession>
<dbReference type="GO" id="GO:0005829">
    <property type="term" value="C:cytosol"/>
    <property type="evidence" value="ECO:0007669"/>
    <property type="project" value="TreeGrafter"/>
</dbReference>
<dbReference type="OrthoDB" id="9809995at2"/>